<name>A0A5C2SG04_9APHY</name>
<reference evidence="1" key="1">
    <citation type="journal article" date="2018" name="Genome Biol. Evol.">
        <title>Genomics and development of Lentinus tigrinus, a white-rot wood-decaying mushroom with dimorphic fruiting bodies.</title>
        <authorList>
            <person name="Wu B."/>
            <person name="Xu Z."/>
            <person name="Knudson A."/>
            <person name="Carlson A."/>
            <person name="Chen N."/>
            <person name="Kovaka S."/>
            <person name="LaButti K."/>
            <person name="Lipzen A."/>
            <person name="Pennachio C."/>
            <person name="Riley R."/>
            <person name="Schakwitz W."/>
            <person name="Umezawa K."/>
            <person name="Ohm R.A."/>
            <person name="Grigoriev I.V."/>
            <person name="Nagy L.G."/>
            <person name="Gibbons J."/>
            <person name="Hibbett D."/>
        </authorList>
    </citation>
    <scope>NUCLEOTIDE SEQUENCE [LARGE SCALE GENOMIC DNA]</scope>
    <source>
        <strain evidence="1">ALCF2SS1-6</strain>
    </source>
</reference>
<dbReference type="OrthoDB" id="2804704at2759"/>
<evidence type="ECO:0008006" key="3">
    <source>
        <dbReference type="Google" id="ProtNLM"/>
    </source>
</evidence>
<gene>
    <name evidence="1" type="ORF">L227DRAFT_599522</name>
</gene>
<evidence type="ECO:0000313" key="1">
    <source>
        <dbReference type="EMBL" id="RPD62725.1"/>
    </source>
</evidence>
<dbReference type="AlphaFoldDB" id="A0A5C2SG04"/>
<dbReference type="EMBL" id="ML122258">
    <property type="protein sequence ID" value="RPD62725.1"/>
    <property type="molecule type" value="Genomic_DNA"/>
</dbReference>
<evidence type="ECO:0000313" key="2">
    <source>
        <dbReference type="Proteomes" id="UP000313359"/>
    </source>
</evidence>
<accession>A0A5C2SG04</accession>
<sequence>MPCAVFDVNANSLHFPVLRDVLIATGFVDLCIALFDSIARSTCALTHVDIDIKRETCTLAAFERVAEVLGTLPSIKQLDVRVVFGDHLVQFVPPSAISPFFALHALEHFALDGLFQVLLDDTTVIDMACAWPRIQLLDVYPEYEHRLYDPDSTDWGQWCPPAVTVPGLLPFALRCPRLQHLRIALGDIIGDTLPYSGPNAPFTFADLVDRPAHGLAELTVGGNPRLGPAAALEVAVQLSAMFPHLVDIYVDDPESVVQNHHEEWSSVDELCEARWAGVLPLHRVLAQNCVYSY</sequence>
<proteinExistence type="predicted"/>
<protein>
    <recommendedName>
        <fullName evidence="3">F-box domain-containing protein</fullName>
    </recommendedName>
</protein>
<dbReference type="Proteomes" id="UP000313359">
    <property type="component" value="Unassembled WGS sequence"/>
</dbReference>
<organism evidence="1 2">
    <name type="scientific">Lentinus tigrinus ALCF2SS1-6</name>
    <dbReference type="NCBI Taxonomy" id="1328759"/>
    <lineage>
        <taxon>Eukaryota</taxon>
        <taxon>Fungi</taxon>
        <taxon>Dikarya</taxon>
        <taxon>Basidiomycota</taxon>
        <taxon>Agaricomycotina</taxon>
        <taxon>Agaricomycetes</taxon>
        <taxon>Polyporales</taxon>
        <taxon>Polyporaceae</taxon>
        <taxon>Lentinus</taxon>
    </lineage>
</organism>
<keyword evidence="2" id="KW-1185">Reference proteome</keyword>